<dbReference type="InterPro" id="IPR011990">
    <property type="entry name" value="TPR-like_helical_dom_sf"/>
</dbReference>
<keyword evidence="6" id="KW-0819">tRNA processing</keyword>
<keyword evidence="10" id="KW-0378">Hydrolase</keyword>
<evidence type="ECO:0000256" key="3">
    <source>
        <dbReference type="ARBA" id="ARBA00004173"/>
    </source>
</evidence>
<dbReference type="GO" id="GO:0004526">
    <property type="term" value="F:ribonuclease P activity"/>
    <property type="evidence" value="ECO:0007669"/>
    <property type="project" value="UniProtKB-EC"/>
</dbReference>
<evidence type="ECO:0000259" key="18">
    <source>
        <dbReference type="Pfam" id="PF17177"/>
    </source>
</evidence>
<dbReference type="InterPro" id="IPR033443">
    <property type="entry name" value="PROP1-like_PPR_dom"/>
</dbReference>
<keyword evidence="13" id="KW-0809">Transit peptide</keyword>
<evidence type="ECO:0000259" key="16">
    <source>
        <dbReference type="Pfam" id="PF12638"/>
    </source>
</evidence>
<evidence type="ECO:0000256" key="1">
    <source>
        <dbReference type="ARBA" id="ARBA00000928"/>
    </source>
</evidence>
<dbReference type="InterPro" id="IPR021109">
    <property type="entry name" value="Peptidase_aspartic_dom_sf"/>
</dbReference>
<accession>M8BYR1</accession>
<dbReference type="InterPro" id="IPR031595">
    <property type="entry name" value="PRORP_C"/>
</dbReference>
<evidence type="ECO:0000256" key="10">
    <source>
        <dbReference type="ARBA" id="ARBA00022801"/>
    </source>
</evidence>
<dbReference type="GO" id="GO:0005739">
    <property type="term" value="C:mitochondrion"/>
    <property type="evidence" value="ECO:0007669"/>
    <property type="project" value="UniProtKB-SubCell"/>
</dbReference>
<keyword evidence="12" id="KW-0460">Magnesium</keyword>
<dbReference type="PANTHER" id="PTHR13547">
    <property type="match status" value="1"/>
</dbReference>
<feature type="domain" description="PRORP" evidence="17">
    <location>
        <begin position="102"/>
        <end position="281"/>
    </location>
</feature>
<sequence>MDAGGVVPEETELAALLRVNADTGRADQVYRVLHRTRTLVRQVCEATAQVVEAWFRSDAAAEAGVEKWDARKVREGVVKGGGGWHGQGWLGKGQWDVGQSEMDKNGKCQRCGEKLVCIDIDPSETETFAKSLAELACKREVRDDFIRFQDWLRRNGPFDAVIDAANVGLYNSKAFSFSQVNSVVNGIQRVTKSKKLPLIVLHRSRVNCGPAKAPQNQKLIESWRNAGALYSTPPGSNDDWYWLYAAVSCRSLLVTNDEMRDHLFQLLGTSFFPRWKEKHQNPGKLYAGQANILGPRSYFPLAASLFNCHSVIVLGCRNPKPGAGTCRRRPETTSRARGSGSVPPGKLRRDHLLHRPKLAPPAKLQRDRLLHRPKLAPPAKLPRDRLLRRPKLVPLAKLWKDRLLRRPKLAPPAKLRRDRLLRHPKLAPPGKLLRDRLLHHPKLAPPGELQRDLLLRRPKFRPPGKLQRDRLLRCPKLPPPAKLPRDRLHHRPKRVHMAHENENFVCCSKLRQQPRTSLSLTSCAKHAAPPATGGGGGGEGVWAGGRSEQQREEAAAGCHGEQGLVVDARFPMASRSAALCFSAAVTSTTATGGGGGRGRSRRRFLVVCCDGGRRSDLLSSSLLTPDNRSGTFFCSVQAAKVLGAPTTFDAAKLTVQYAGAGEAFPRAYTLSHCDFTANLTLAVSETITSEQLRRWGWRRDDVFAEWKEMTCTGGPGGGEMTLHLHCHVSGPNPLQELAAGFRYYVFSKELPLVLKAVVHGDAALFAARPELMDARVWVHFHSSSRKYNRIECWGALREATKAPPASLLRTSEPARHGAPTQKPPRFAKIDFATYDGSDNPLNWLNQCDQFFRGQRTPASERTWLASYHLRGAAQTWYYALEQDEGGMPPWERFRELCLLRFGPPTHGSRLAELGRLLFTSTGERLVALVDTGSTYNFRPEATMRRLALQPTGGEQLRVTVANGDCLRCHGLARDVPITIGDEHFTITCAGIDLGCFEFILGVDFLRNLGPILWDFDALTMTFWRLGRRVRWEGATS</sequence>
<dbReference type="Gene3D" id="3.40.50.11980">
    <property type="match status" value="1"/>
</dbReference>
<comment type="similarity">
    <text evidence="4">Belongs to the PPR family. P subfamily.</text>
</comment>
<dbReference type="PANTHER" id="PTHR13547:SF1">
    <property type="entry name" value="MITOCHONDRIAL RIBONUCLEASE P CATALYTIC SUBUNIT"/>
    <property type="match status" value="1"/>
</dbReference>
<dbReference type="GO" id="GO:0046872">
    <property type="term" value="F:metal ion binding"/>
    <property type="evidence" value="ECO:0007669"/>
    <property type="project" value="UniProtKB-KW"/>
</dbReference>
<keyword evidence="7" id="KW-0540">Nuclease</keyword>
<dbReference type="FunFam" id="3.40.50.11980:FF:000002">
    <property type="entry name" value="Proteinaceous RNase P 2"/>
    <property type="match status" value="1"/>
</dbReference>
<evidence type="ECO:0000256" key="15">
    <source>
        <dbReference type="ARBA" id="ARBA00023211"/>
    </source>
</evidence>
<evidence type="ECO:0000259" key="17">
    <source>
        <dbReference type="Pfam" id="PF16953"/>
    </source>
</evidence>
<keyword evidence="11" id="KW-0862">Zinc</keyword>
<evidence type="ECO:0000256" key="2">
    <source>
        <dbReference type="ARBA" id="ARBA00001946"/>
    </source>
</evidence>
<dbReference type="Pfam" id="PF16953">
    <property type="entry name" value="PRORP"/>
    <property type="match status" value="1"/>
</dbReference>
<feature type="domain" description="PROP1-like PPR" evidence="18">
    <location>
        <begin position="1"/>
        <end position="62"/>
    </location>
</feature>
<name>M8BYR1_AEGTA</name>
<dbReference type="EC" id="3.1.26.5" evidence="5"/>
<dbReference type="CDD" id="cd00303">
    <property type="entry name" value="retropepsin_like"/>
    <property type="match status" value="1"/>
</dbReference>
<evidence type="ECO:0000256" key="8">
    <source>
        <dbReference type="ARBA" id="ARBA00022723"/>
    </source>
</evidence>
<dbReference type="Pfam" id="PF12638">
    <property type="entry name" value="Staygreen"/>
    <property type="match status" value="1"/>
</dbReference>
<organism evidence="19">
    <name type="scientific">Aegilops tauschii</name>
    <name type="common">Tausch's goatgrass</name>
    <name type="synonym">Aegilops squarrosa</name>
    <dbReference type="NCBI Taxonomy" id="37682"/>
    <lineage>
        <taxon>Eukaryota</taxon>
        <taxon>Viridiplantae</taxon>
        <taxon>Streptophyta</taxon>
        <taxon>Embryophyta</taxon>
        <taxon>Tracheophyta</taxon>
        <taxon>Spermatophyta</taxon>
        <taxon>Magnoliopsida</taxon>
        <taxon>Liliopsida</taxon>
        <taxon>Poales</taxon>
        <taxon>Poaceae</taxon>
        <taxon>BOP clade</taxon>
        <taxon>Pooideae</taxon>
        <taxon>Triticodae</taxon>
        <taxon>Triticeae</taxon>
        <taxon>Triticinae</taxon>
        <taxon>Aegilops</taxon>
    </lineage>
</organism>
<dbReference type="Gene3D" id="1.25.40.10">
    <property type="entry name" value="Tetratricopeptide repeat domain"/>
    <property type="match status" value="1"/>
</dbReference>
<keyword evidence="14" id="KW-0496">Mitochondrion</keyword>
<dbReference type="Gene3D" id="2.40.70.10">
    <property type="entry name" value="Acid Proteases"/>
    <property type="match status" value="1"/>
</dbReference>
<keyword evidence="15" id="KW-0464">Manganese</keyword>
<dbReference type="Pfam" id="PF17177">
    <property type="entry name" value="PPR_long"/>
    <property type="match status" value="1"/>
</dbReference>
<dbReference type="AlphaFoldDB" id="M8BYR1"/>
<dbReference type="InterPro" id="IPR024438">
    <property type="entry name" value="Staygreen"/>
</dbReference>
<evidence type="ECO:0000256" key="12">
    <source>
        <dbReference type="ARBA" id="ARBA00022842"/>
    </source>
</evidence>
<evidence type="ECO:0000256" key="14">
    <source>
        <dbReference type="ARBA" id="ARBA00023128"/>
    </source>
</evidence>
<dbReference type="GO" id="GO:0001682">
    <property type="term" value="P:tRNA 5'-leader removal"/>
    <property type="evidence" value="ECO:0007669"/>
    <property type="project" value="UniProtKB-ARBA"/>
</dbReference>
<keyword evidence="9" id="KW-0677">Repeat</keyword>
<evidence type="ECO:0000313" key="19">
    <source>
        <dbReference type="EnsemblPlants" id="EMT26913"/>
    </source>
</evidence>
<dbReference type="SUPFAM" id="SSF50630">
    <property type="entry name" value="Acid proteases"/>
    <property type="match status" value="1"/>
</dbReference>
<evidence type="ECO:0000256" key="11">
    <source>
        <dbReference type="ARBA" id="ARBA00022833"/>
    </source>
</evidence>
<protein>
    <recommendedName>
        <fullName evidence="5">ribonuclease P</fullName>
        <ecNumber evidence="5">3.1.26.5</ecNumber>
    </recommendedName>
</protein>
<comment type="catalytic activity">
    <reaction evidence="1">
        <text>Endonucleolytic cleavage of RNA, removing 5'-extranucleotides from tRNA precursor.</text>
        <dbReference type="EC" id="3.1.26.5"/>
    </reaction>
</comment>
<keyword evidence="8" id="KW-0479">Metal-binding</keyword>
<dbReference type="ExpressionAtlas" id="M8BYR1">
    <property type="expression patterns" value="baseline"/>
</dbReference>
<proteinExistence type="inferred from homology"/>
<evidence type="ECO:0000256" key="4">
    <source>
        <dbReference type="ARBA" id="ARBA00007626"/>
    </source>
</evidence>
<comment type="subcellular location">
    <subcellularLocation>
        <location evidence="3">Mitochondrion</location>
    </subcellularLocation>
</comment>
<reference evidence="19" key="1">
    <citation type="submission" date="2015-06" db="UniProtKB">
        <authorList>
            <consortium name="EnsemblPlants"/>
        </authorList>
    </citation>
    <scope>IDENTIFICATION</scope>
</reference>
<evidence type="ECO:0000256" key="9">
    <source>
        <dbReference type="ARBA" id="ARBA00022737"/>
    </source>
</evidence>
<dbReference type="EnsemblPlants" id="EMT26913">
    <property type="protein sequence ID" value="EMT26913"/>
    <property type="gene ID" value="F775_10260"/>
</dbReference>
<evidence type="ECO:0000256" key="5">
    <source>
        <dbReference type="ARBA" id="ARBA00012179"/>
    </source>
</evidence>
<feature type="domain" description="Staygreen protein" evidence="16">
    <location>
        <begin position="647"/>
        <end position="799"/>
    </location>
</feature>
<evidence type="ECO:0000256" key="7">
    <source>
        <dbReference type="ARBA" id="ARBA00022722"/>
    </source>
</evidence>
<evidence type="ECO:0000256" key="6">
    <source>
        <dbReference type="ARBA" id="ARBA00022694"/>
    </source>
</evidence>
<evidence type="ECO:0000256" key="13">
    <source>
        <dbReference type="ARBA" id="ARBA00022946"/>
    </source>
</evidence>
<comment type="cofactor">
    <cofactor evidence="2">
        <name>Mg(2+)</name>
        <dbReference type="ChEBI" id="CHEBI:18420"/>
    </cofactor>
</comment>